<proteinExistence type="predicted"/>
<feature type="transmembrane region" description="Helical" evidence="1">
    <location>
        <begin position="207"/>
        <end position="232"/>
    </location>
</feature>
<dbReference type="KEGG" id="tva:4753411"/>
<dbReference type="Proteomes" id="UP000001542">
    <property type="component" value="Unassembled WGS sequence"/>
</dbReference>
<evidence type="ECO:0008006" key="4">
    <source>
        <dbReference type="Google" id="ProtNLM"/>
    </source>
</evidence>
<organism evidence="2 3">
    <name type="scientific">Trichomonas vaginalis (strain ATCC PRA-98 / G3)</name>
    <dbReference type="NCBI Taxonomy" id="412133"/>
    <lineage>
        <taxon>Eukaryota</taxon>
        <taxon>Metamonada</taxon>
        <taxon>Parabasalia</taxon>
        <taxon>Trichomonadida</taxon>
        <taxon>Trichomonadidae</taxon>
        <taxon>Trichomonas</taxon>
    </lineage>
</organism>
<dbReference type="VEuPathDB" id="TrichDB:TVAGG3_0895560"/>
<protein>
    <recommendedName>
        <fullName evidence="4">PAS domain-containing protein</fullName>
    </recommendedName>
</protein>
<reference evidence="2" key="2">
    <citation type="journal article" date="2007" name="Science">
        <title>Draft genome sequence of the sexually transmitted pathogen Trichomonas vaginalis.</title>
        <authorList>
            <person name="Carlton J.M."/>
            <person name="Hirt R.P."/>
            <person name="Silva J.C."/>
            <person name="Delcher A.L."/>
            <person name="Schatz M."/>
            <person name="Zhao Q."/>
            <person name="Wortman J.R."/>
            <person name="Bidwell S.L."/>
            <person name="Alsmark U.C.M."/>
            <person name="Besteiro S."/>
            <person name="Sicheritz-Ponten T."/>
            <person name="Noel C.J."/>
            <person name="Dacks J.B."/>
            <person name="Foster P.G."/>
            <person name="Simillion C."/>
            <person name="Van de Peer Y."/>
            <person name="Miranda-Saavedra D."/>
            <person name="Barton G.J."/>
            <person name="Westrop G.D."/>
            <person name="Mueller S."/>
            <person name="Dessi D."/>
            <person name="Fiori P.L."/>
            <person name="Ren Q."/>
            <person name="Paulsen I."/>
            <person name="Zhang H."/>
            <person name="Bastida-Corcuera F.D."/>
            <person name="Simoes-Barbosa A."/>
            <person name="Brown M.T."/>
            <person name="Hayes R.D."/>
            <person name="Mukherjee M."/>
            <person name="Okumura C.Y."/>
            <person name="Schneider R."/>
            <person name="Smith A.J."/>
            <person name="Vanacova S."/>
            <person name="Villalvazo M."/>
            <person name="Haas B.J."/>
            <person name="Pertea M."/>
            <person name="Feldblyum T.V."/>
            <person name="Utterback T.R."/>
            <person name="Shu C.L."/>
            <person name="Osoegawa K."/>
            <person name="de Jong P.J."/>
            <person name="Hrdy I."/>
            <person name="Horvathova L."/>
            <person name="Zubacova Z."/>
            <person name="Dolezal P."/>
            <person name="Malik S.B."/>
            <person name="Logsdon J.M. Jr."/>
            <person name="Henze K."/>
            <person name="Gupta A."/>
            <person name="Wang C.C."/>
            <person name="Dunne R.L."/>
            <person name="Upcroft J.A."/>
            <person name="Upcroft P."/>
            <person name="White O."/>
            <person name="Salzberg S.L."/>
            <person name="Tang P."/>
            <person name="Chiu C.-H."/>
            <person name="Lee Y.-S."/>
            <person name="Embley T.M."/>
            <person name="Coombs G.H."/>
            <person name="Mottram J.C."/>
            <person name="Tachezy J."/>
            <person name="Fraser-Liggett C.M."/>
            <person name="Johnson P.J."/>
        </authorList>
    </citation>
    <scope>NUCLEOTIDE SEQUENCE [LARGE SCALE GENOMIC DNA]</scope>
    <source>
        <strain evidence="2">G3</strain>
    </source>
</reference>
<dbReference type="InterPro" id="IPR035965">
    <property type="entry name" value="PAS-like_dom_sf"/>
</dbReference>
<dbReference type="Gene3D" id="3.30.450.20">
    <property type="entry name" value="PAS domain"/>
    <property type="match status" value="1"/>
</dbReference>
<evidence type="ECO:0000313" key="2">
    <source>
        <dbReference type="EMBL" id="EAX95654.1"/>
    </source>
</evidence>
<accession>A2FHH8</accession>
<dbReference type="VEuPathDB" id="TrichDB:TVAG_045430"/>
<evidence type="ECO:0000256" key="1">
    <source>
        <dbReference type="SAM" id="Phobius"/>
    </source>
</evidence>
<dbReference type="InParanoid" id="A2FHH8"/>
<feature type="transmembrane region" description="Helical" evidence="1">
    <location>
        <begin position="174"/>
        <end position="195"/>
    </location>
</feature>
<feature type="transmembrane region" description="Helical" evidence="1">
    <location>
        <begin position="603"/>
        <end position="627"/>
    </location>
</feature>
<feature type="transmembrane region" description="Helical" evidence="1">
    <location>
        <begin position="1023"/>
        <end position="1043"/>
    </location>
</feature>
<feature type="transmembrane region" description="Helical" evidence="1">
    <location>
        <begin position="139"/>
        <end position="159"/>
    </location>
</feature>
<dbReference type="SUPFAM" id="SSF55785">
    <property type="entry name" value="PYP-like sensor domain (PAS domain)"/>
    <property type="match status" value="1"/>
</dbReference>
<keyword evidence="1" id="KW-0472">Membrane</keyword>
<keyword evidence="1" id="KW-1133">Transmembrane helix</keyword>
<reference evidence="2" key="1">
    <citation type="submission" date="2006-10" db="EMBL/GenBank/DDBJ databases">
        <authorList>
            <person name="Amadeo P."/>
            <person name="Zhao Q."/>
            <person name="Wortman J."/>
            <person name="Fraser-Liggett C."/>
            <person name="Carlton J."/>
        </authorList>
    </citation>
    <scope>NUCLEOTIDE SEQUENCE</scope>
    <source>
        <strain evidence="2">G3</strain>
    </source>
</reference>
<feature type="transmembrane region" description="Helical" evidence="1">
    <location>
        <begin position="104"/>
        <end position="127"/>
    </location>
</feature>
<feature type="transmembrane region" description="Helical" evidence="1">
    <location>
        <begin position="306"/>
        <end position="325"/>
    </location>
</feature>
<keyword evidence="1" id="KW-0812">Transmembrane</keyword>
<evidence type="ECO:0000313" key="3">
    <source>
        <dbReference type="Proteomes" id="UP000001542"/>
    </source>
</evidence>
<name>A2FHH8_TRIV3</name>
<keyword evidence="3" id="KW-1185">Reference proteome</keyword>
<feature type="transmembrane region" description="Helical" evidence="1">
    <location>
        <begin position="244"/>
        <end position="262"/>
    </location>
</feature>
<feature type="transmembrane region" description="Helical" evidence="1">
    <location>
        <begin position="647"/>
        <end position="666"/>
    </location>
</feature>
<feature type="transmembrane region" description="Helical" evidence="1">
    <location>
        <begin position="854"/>
        <end position="875"/>
    </location>
</feature>
<sequence length="1361" mass="156919">MEDSSENEGILQGDILNKQFAEIQFIKPKHLTEKEELLFRNAQATLRLASSYYYIEKFFSVLRFFEQVYIVSLLSIVSAKNVGISTLYQKLICFFFQQPQDEPNLLLCVIITCLSIYCLFFFLFGLYSAKKHFSLSRPLMLAVYIFSVEITDFSLLILVSQTANLFAQIILGGYSYYMIQFVAQIIVIALNVYINNLNHETVFNSQFYLAGSGASLSSPATFSNSLLIIIFLVTFGIKINPAKLYFGAFSALYIAYGLYFMTKGFCSSYIHNSANAYVASYGFTFIVAGIFSILHSADKNSSPDLYIYSLLVIWIIVYYFIRWILSLVSKRLANKLQECDNDFDKLRIRSVWHLVHYFRSGFSSGIASAINGQLLDWAIQKFNIQDLEPLMIRFATLFKNPPLYMSFLDANFRNYPHLRPDAFVIYEYDLINDMRSVSELKAEYQEAIINITQKISSFSQIELLYAKNVTNKLMTNFYLIQSLHHTRSLIYSFVNEIKARFPNNIQVLKLCALYETFVTKDKSNVDLLKKNIAQLENDPTNYCDILFTIPLTLFPHAQRNIVQQNECELKSFSEEESAAVGEDQQKKSHHLTHKYKPYNSRYYIAYVLMFIAGICVVIIYIANFITAKKQMEENDVFTYLQQAYIEFTSYFFLKMTTVIPVSMGLFPNSESECICNISEEFHHVRGQYAYMVLSEPFQTDSCLNDYFSSSTFMIDAPVFDNNYRVSMPFHIFIDKIYNIILTIFPEADGAKVDDKWIKYIVNTFSVLAYQIAQGKATVTTELSNEYLTCHEKVAKQRVLSIYIPFFITMFLVIVYLLVHIMWTRHIFQIFSDDTSKSNLLVAYLRKYFKTPSKYLFSIAIYVIIIIALIIGSFFVENQLYKASKNAFYDLVNNTISDTRSIFYSFNAINSFQLYNYTNYTSYLTQENLTQYVKRTLEFFGETGSSDNIRTTRTELQVSLLELALIQYSSDEALYTSNTTNEMLRHIFEDLTLPTILNISRENNIERQETSTRYLVMHAQIGEIFYLSVLCLFWIFFIKVLDFMELTSEIKELMKIVVEFSTNTAIRTLKQSKYKTSAQFIIDTISSPIALITTDNLIITVNSSWCAFFEKPEASFIGMNIDEFFPQINEKMKIADVNPFYKIVMLMEQLEERKVTHELEQLKETIISYRCDIGPKRFANWRNGCHEIDFVAVLSCSVYAVTENDDDAMIETNQMIMEMLDQHLRLLGDFDIIKSSARQITIIFGVNKRLQPFQLVAQAVTLAIDFSLCIVSNEYEGITITPTCVVTCGNAIFGMNEERLGTIDISGSAICEVMPLTQYALQGTVTVSSKVVEMLESNGIRHGFKKLIDDAYQLKVDPNLLI</sequence>
<dbReference type="EMBL" id="DS113795">
    <property type="protein sequence ID" value="EAX95654.1"/>
    <property type="molecule type" value="Genomic_DNA"/>
</dbReference>
<gene>
    <name evidence="2" type="ORF">TVAG_045430</name>
</gene>
<feature type="transmembrane region" description="Helical" evidence="1">
    <location>
        <begin position="274"/>
        <end position="294"/>
    </location>
</feature>
<feature type="transmembrane region" description="Helical" evidence="1">
    <location>
        <begin position="801"/>
        <end position="822"/>
    </location>
</feature>
<dbReference type="RefSeq" id="XP_001308584.1">
    <property type="nucleotide sequence ID" value="XM_001308583.1"/>
</dbReference>